<evidence type="ECO:0000313" key="5">
    <source>
        <dbReference type="Proteomes" id="UP001152172"/>
    </source>
</evidence>
<organism evidence="4 5">
    <name type="scientific">Psychrobacillus psychrodurans</name>
    <dbReference type="NCBI Taxonomy" id="126157"/>
    <lineage>
        <taxon>Bacteria</taxon>
        <taxon>Bacillati</taxon>
        <taxon>Bacillota</taxon>
        <taxon>Bacilli</taxon>
        <taxon>Bacillales</taxon>
        <taxon>Bacillaceae</taxon>
        <taxon>Psychrobacillus</taxon>
    </lineage>
</organism>
<feature type="transmembrane region" description="Helical" evidence="1">
    <location>
        <begin position="158"/>
        <end position="178"/>
    </location>
</feature>
<dbReference type="PROSITE" id="PS50883">
    <property type="entry name" value="EAL"/>
    <property type="match status" value="1"/>
</dbReference>
<feature type="domain" description="EAL" evidence="2">
    <location>
        <begin position="426"/>
        <end position="681"/>
    </location>
</feature>
<feature type="transmembrane region" description="Helical" evidence="1">
    <location>
        <begin position="122"/>
        <end position="146"/>
    </location>
</feature>
<dbReference type="PANTHER" id="PTHR33121">
    <property type="entry name" value="CYCLIC DI-GMP PHOSPHODIESTERASE PDEF"/>
    <property type="match status" value="1"/>
</dbReference>
<dbReference type="EMBL" id="JAMKBI010000012">
    <property type="protein sequence ID" value="MCZ8534714.1"/>
    <property type="molecule type" value="Genomic_DNA"/>
</dbReference>
<dbReference type="Proteomes" id="UP001152172">
    <property type="component" value="Unassembled WGS sequence"/>
</dbReference>
<reference evidence="4" key="1">
    <citation type="submission" date="2022-05" db="EMBL/GenBank/DDBJ databases">
        <authorList>
            <person name="Colautti A."/>
            <person name="Iacumin L."/>
        </authorList>
    </citation>
    <scope>NUCLEOTIDE SEQUENCE</scope>
    <source>
        <strain evidence="4">DSM 30747</strain>
    </source>
</reference>
<protein>
    <submittedName>
        <fullName evidence="4">EAL domain-containing protein</fullName>
    </submittedName>
</protein>
<name>A0A9X3LE99_9BACI</name>
<evidence type="ECO:0000259" key="3">
    <source>
        <dbReference type="PROSITE" id="PS50924"/>
    </source>
</evidence>
<dbReference type="Gene3D" id="3.20.20.450">
    <property type="entry name" value="EAL domain"/>
    <property type="match status" value="1"/>
</dbReference>
<feature type="transmembrane region" description="Helical" evidence="1">
    <location>
        <begin position="190"/>
        <end position="213"/>
    </location>
</feature>
<dbReference type="InterPro" id="IPR000160">
    <property type="entry name" value="GGDEF_dom"/>
</dbReference>
<dbReference type="SUPFAM" id="SSF55073">
    <property type="entry name" value="Nucleotide cyclase"/>
    <property type="match status" value="1"/>
</dbReference>
<comment type="caution">
    <text evidence="4">The sequence shown here is derived from an EMBL/GenBank/DDBJ whole genome shotgun (WGS) entry which is preliminary data.</text>
</comment>
<dbReference type="InterPro" id="IPR043128">
    <property type="entry name" value="Rev_trsase/Diguanyl_cyclase"/>
</dbReference>
<sequence length="684" mass="78033">MENIFNINNNSPVNNSYMEINGEYSGLIVLFSIVIAVVASYTALSLNKRAKENSFFHKNFWLLLASLSLGFGIWSMHFVGMGAFSLPVNMSYNNIITLISIIPAMLASFIAFYLANLPQRNFWSYTFAGIAMGTGISSMHYIGMYAMEMEVVYTYDPLLFVASICIAIFVSIIAVYIFSTVQSYKINYIIQLLISLIMGLAISSMHYTGMAAMNFYIPEGYELHLVHSHMTEMYGLAVIVTVGMAMLLGILLLSSLIDRYIQYRANYYDALTQLPNRRLFEKKLQSPKVLAVWHIHDLEYINRQFDYSFGDDVILALVHLFKSRTPSKTEIYRIEGHRIALLTRDVDSAKQLIEALKEISDVLRQPILVKDQEVFSYGVCAISETDHLGDASNIYTNVLAVLNYPSITYNHDIVYYDSNIHTYTFEREIAEDINRAMRDDELFLVYQPKVRLNSQNIVGLETLLRWDHPKYGVLSPAVFIPILEEYHRMIKVTDWIIDRVCQQIAKWEQQDISFQQIAINIPGEYVTSPLLLKVLTQKLNDYGLEPSQIELEITENSFVENMEEAMRAVGAFRREGFSVALDDFGTGVSSLSYLKQMPISTLKVDKSFIDDVPTSAKDSAIIQAIVTLGESLDLNVVIEGVETKEQVNFLTNTSKNPIFQGYYFAKPMKPHDLIKWYLETRMED</sequence>
<proteinExistence type="predicted"/>
<keyword evidence="1" id="KW-1133">Transmembrane helix</keyword>
<feature type="transmembrane region" description="Helical" evidence="1">
    <location>
        <begin position="95"/>
        <end position="115"/>
    </location>
</feature>
<dbReference type="AlphaFoldDB" id="A0A9X3LE99"/>
<dbReference type="GO" id="GO:0071111">
    <property type="term" value="F:cyclic-guanylate-specific phosphodiesterase activity"/>
    <property type="evidence" value="ECO:0007669"/>
    <property type="project" value="InterPro"/>
</dbReference>
<dbReference type="SUPFAM" id="SSF141868">
    <property type="entry name" value="EAL domain-like"/>
    <property type="match status" value="1"/>
</dbReference>
<keyword evidence="1" id="KW-0812">Transmembrane</keyword>
<gene>
    <name evidence="4" type="ORF">M9R61_15530</name>
</gene>
<dbReference type="GO" id="GO:0016020">
    <property type="term" value="C:membrane"/>
    <property type="evidence" value="ECO:0007669"/>
    <property type="project" value="UniProtKB-UniRule"/>
</dbReference>
<dbReference type="PANTHER" id="PTHR33121:SF79">
    <property type="entry name" value="CYCLIC DI-GMP PHOSPHODIESTERASE PDED-RELATED"/>
    <property type="match status" value="1"/>
</dbReference>
<feature type="transmembrane region" description="Helical" evidence="1">
    <location>
        <begin position="59"/>
        <end position="83"/>
    </location>
</feature>
<feature type="domain" description="MHYT" evidence="3">
    <location>
        <begin position="24"/>
        <end position="216"/>
    </location>
</feature>
<dbReference type="Pfam" id="PF00563">
    <property type="entry name" value="EAL"/>
    <property type="match status" value="1"/>
</dbReference>
<dbReference type="CDD" id="cd01948">
    <property type="entry name" value="EAL"/>
    <property type="match status" value="1"/>
</dbReference>
<keyword evidence="1" id="KW-0472">Membrane</keyword>
<accession>A0A9X3LE99</accession>
<evidence type="ECO:0000313" key="4">
    <source>
        <dbReference type="EMBL" id="MCZ8534714.1"/>
    </source>
</evidence>
<dbReference type="InterPro" id="IPR050706">
    <property type="entry name" value="Cyclic-di-GMP_PDE-like"/>
</dbReference>
<dbReference type="InterPro" id="IPR001633">
    <property type="entry name" value="EAL_dom"/>
</dbReference>
<dbReference type="InterPro" id="IPR029787">
    <property type="entry name" value="Nucleotide_cyclase"/>
</dbReference>
<feature type="transmembrane region" description="Helical" evidence="1">
    <location>
        <begin position="233"/>
        <end position="257"/>
    </location>
</feature>
<evidence type="ECO:0000256" key="1">
    <source>
        <dbReference type="PROSITE-ProRule" id="PRU00244"/>
    </source>
</evidence>
<dbReference type="RefSeq" id="WP_269922825.1">
    <property type="nucleotide sequence ID" value="NZ_JAMKBI010000012.1"/>
</dbReference>
<dbReference type="SMART" id="SM00052">
    <property type="entry name" value="EAL"/>
    <property type="match status" value="1"/>
</dbReference>
<feature type="transmembrane region" description="Helical" evidence="1">
    <location>
        <begin position="24"/>
        <end position="47"/>
    </location>
</feature>
<dbReference type="InterPro" id="IPR035919">
    <property type="entry name" value="EAL_sf"/>
</dbReference>
<dbReference type="Pfam" id="PF03707">
    <property type="entry name" value="MHYT"/>
    <property type="match status" value="3"/>
</dbReference>
<dbReference type="PROSITE" id="PS50924">
    <property type="entry name" value="MHYT"/>
    <property type="match status" value="1"/>
</dbReference>
<keyword evidence="5" id="KW-1185">Reference proteome</keyword>
<dbReference type="Pfam" id="PF00990">
    <property type="entry name" value="GGDEF"/>
    <property type="match status" value="1"/>
</dbReference>
<dbReference type="Gene3D" id="3.30.70.270">
    <property type="match status" value="1"/>
</dbReference>
<evidence type="ECO:0000259" key="2">
    <source>
        <dbReference type="PROSITE" id="PS50883"/>
    </source>
</evidence>
<dbReference type="SMART" id="SM00267">
    <property type="entry name" value="GGDEF"/>
    <property type="match status" value="1"/>
</dbReference>
<dbReference type="InterPro" id="IPR005330">
    <property type="entry name" value="MHYT_dom"/>
</dbReference>